<feature type="DNA-binding region" description="H-T-H motif" evidence="4">
    <location>
        <begin position="35"/>
        <end position="54"/>
    </location>
</feature>
<protein>
    <submittedName>
        <fullName evidence="6">TetR family transcriptional regulator</fullName>
    </submittedName>
</protein>
<reference evidence="6 7" key="1">
    <citation type="submission" date="2018-01" db="EMBL/GenBank/DDBJ databases">
        <title>Genomic Encyclopedia of Type Strains, Phase III (KMG-III): the genomes of soil and plant-associated and newly described type strains.</title>
        <authorList>
            <person name="Whitman W."/>
        </authorList>
    </citation>
    <scope>NUCLEOTIDE SEQUENCE [LARGE SCALE GENOMIC DNA]</scope>
    <source>
        <strain evidence="6 7">1131</strain>
    </source>
</reference>
<evidence type="ECO:0000256" key="2">
    <source>
        <dbReference type="ARBA" id="ARBA00023125"/>
    </source>
</evidence>
<comment type="caution">
    <text evidence="6">The sequence shown here is derived from an EMBL/GenBank/DDBJ whole genome shotgun (WGS) entry which is preliminary data.</text>
</comment>
<organism evidence="6 7">
    <name type="scientific">Bosea psychrotolerans</name>
    <dbReference type="NCBI Taxonomy" id="1871628"/>
    <lineage>
        <taxon>Bacteria</taxon>
        <taxon>Pseudomonadati</taxon>
        <taxon>Pseudomonadota</taxon>
        <taxon>Alphaproteobacteria</taxon>
        <taxon>Hyphomicrobiales</taxon>
        <taxon>Boseaceae</taxon>
        <taxon>Bosea</taxon>
    </lineage>
</organism>
<evidence type="ECO:0000259" key="5">
    <source>
        <dbReference type="PROSITE" id="PS50977"/>
    </source>
</evidence>
<dbReference type="InterPro" id="IPR036271">
    <property type="entry name" value="Tet_transcr_reg_TetR-rel_C_sf"/>
</dbReference>
<dbReference type="Pfam" id="PF00440">
    <property type="entry name" value="TetR_N"/>
    <property type="match status" value="1"/>
</dbReference>
<dbReference type="AlphaFoldDB" id="A0A2S4MQC7"/>
<proteinExistence type="predicted"/>
<accession>A0A2S4MQC7</accession>
<name>A0A2S4MQC7_9HYPH</name>
<dbReference type="PRINTS" id="PR00455">
    <property type="entry name" value="HTHTETR"/>
</dbReference>
<keyword evidence="2 4" id="KW-0238">DNA-binding</keyword>
<dbReference type="PROSITE" id="PS01081">
    <property type="entry name" value="HTH_TETR_1"/>
    <property type="match status" value="1"/>
</dbReference>
<dbReference type="InterPro" id="IPR023772">
    <property type="entry name" value="DNA-bd_HTH_TetR-type_CS"/>
</dbReference>
<evidence type="ECO:0000256" key="4">
    <source>
        <dbReference type="PROSITE-ProRule" id="PRU00335"/>
    </source>
</evidence>
<dbReference type="Gene3D" id="1.10.357.10">
    <property type="entry name" value="Tetracycline Repressor, domain 2"/>
    <property type="match status" value="1"/>
</dbReference>
<feature type="domain" description="HTH tetR-type" evidence="5">
    <location>
        <begin position="12"/>
        <end position="72"/>
    </location>
</feature>
<dbReference type="SUPFAM" id="SSF48498">
    <property type="entry name" value="Tetracyclin repressor-like, C-terminal domain"/>
    <property type="match status" value="1"/>
</dbReference>
<dbReference type="FunFam" id="1.10.10.60:FF:000141">
    <property type="entry name" value="TetR family transcriptional regulator"/>
    <property type="match status" value="1"/>
</dbReference>
<keyword evidence="1" id="KW-0805">Transcription regulation</keyword>
<keyword evidence="7" id="KW-1185">Reference proteome</keyword>
<gene>
    <name evidence="6" type="ORF">CYD53_101512</name>
</gene>
<dbReference type="PANTHER" id="PTHR30055:SF240">
    <property type="entry name" value="HTH-TYPE TRANSCRIPTIONAL REGULATOR ACRR"/>
    <property type="match status" value="1"/>
</dbReference>
<dbReference type="PANTHER" id="PTHR30055">
    <property type="entry name" value="HTH-TYPE TRANSCRIPTIONAL REGULATOR RUTR"/>
    <property type="match status" value="1"/>
</dbReference>
<evidence type="ECO:0000256" key="1">
    <source>
        <dbReference type="ARBA" id="ARBA00023015"/>
    </source>
</evidence>
<dbReference type="GO" id="GO:0000976">
    <property type="term" value="F:transcription cis-regulatory region binding"/>
    <property type="evidence" value="ECO:0007669"/>
    <property type="project" value="TreeGrafter"/>
</dbReference>
<dbReference type="InterPro" id="IPR001647">
    <property type="entry name" value="HTH_TetR"/>
</dbReference>
<keyword evidence="3" id="KW-0804">Transcription</keyword>
<dbReference type="SUPFAM" id="SSF46689">
    <property type="entry name" value="Homeodomain-like"/>
    <property type="match status" value="1"/>
</dbReference>
<dbReference type="Proteomes" id="UP000236919">
    <property type="component" value="Unassembled WGS sequence"/>
</dbReference>
<dbReference type="GO" id="GO:0003700">
    <property type="term" value="F:DNA-binding transcription factor activity"/>
    <property type="evidence" value="ECO:0007669"/>
    <property type="project" value="TreeGrafter"/>
</dbReference>
<evidence type="ECO:0000313" key="6">
    <source>
        <dbReference type="EMBL" id="POR56988.1"/>
    </source>
</evidence>
<dbReference type="PROSITE" id="PS50977">
    <property type="entry name" value="HTH_TETR_2"/>
    <property type="match status" value="1"/>
</dbReference>
<evidence type="ECO:0000256" key="3">
    <source>
        <dbReference type="ARBA" id="ARBA00023163"/>
    </source>
</evidence>
<evidence type="ECO:0000313" key="7">
    <source>
        <dbReference type="Proteomes" id="UP000236919"/>
    </source>
</evidence>
<sequence length="217" mass="23702">MYSVRRTKEQAAETRQTILRAAEALFLQRGFEACSLDEIAVAAGVSRGAVHFHFHNKLGLLFAMRDEIIQPMQQLARRLTADSALAPLEAFGDLVATTFTELQGDAAKRRLLALLKVIDVNGAPDDVGNMRHFRQQIRASLMGICEAAQRSGALAQPWTARSAALALYAMLDGLITEWLIEEVELALMPEGGAIIRSFLTSLTTPGRGMPVAERAAR</sequence>
<dbReference type="EMBL" id="PQFZ01000001">
    <property type="protein sequence ID" value="POR56988.1"/>
    <property type="molecule type" value="Genomic_DNA"/>
</dbReference>
<dbReference type="InterPro" id="IPR050109">
    <property type="entry name" value="HTH-type_TetR-like_transc_reg"/>
</dbReference>
<dbReference type="InterPro" id="IPR009057">
    <property type="entry name" value="Homeodomain-like_sf"/>
</dbReference>